<sequence>MPDSERGLVARQPNDHLNRRLLMKQFGRSEPAFALLELLCTDSVYVLKDDFDREIDSNVWETQNLLWSPDDPYGSLVSDVVDDEFGVLLKSRVAGWKPENRPVFQVRVGFAPVSRPHFEMGFVSEDVGAQGVISNITSSGVTRSDVPKSWALAVRDRTFTLGDSDAWYVAVGEDSNGSASVTEANPNPGTDESMTLMVTFNEGGDCRLWVNGTHDNDFA</sequence>
<name>A0A0F8ZWQ6_9ZZZZ</name>
<protein>
    <submittedName>
        <fullName evidence="1">Uncharacterized protein</fullName>
    </submittedName>
</protein>
<evidence type="ECO:0000313" key="1">
    <source>
        <dbReference type="EMBL" id="KKK98308.1"/>
    </source>
</evidence>
<organism evidence="1">
    <name type="scientific">marine sediment metagenome</name>
    <dbReference type="NCBI Taxonomy" id="412755"/>
    <lineage>
        <taxon>unclassified sequences</taxon>
        <taxon>metagenomes</taxon>
        <taxon>ecological metagenomes</taxon>
    </lineage>
</organism>
<dbReference type="EMBL" id="LAZR01045673">
    <property type="protein sequence ID" value="KKK98308.1"/>
    <property type="molecule type" value="Genomic_DNA"/>
</dbReference>
<comment type="caution">
    <text evidence="1">The sequence shown here is derived from an EMBL/GenBank/DDBJ whole genome shotgun (WGS) entry which is preliminary data.</text>
</comment>
<dbReference type="AlphaFoldDB" id="A0A0F8ZWQ6"/>
<gene>
    <name evidence="1" type="ORF">LCGC14_2644060</name>
</gene>
<feature type="non-terminal residue" evidence="1">
    <location>
        <position position="219"/>
    </location>
</feature>
<proteinExistence type="predicted"/>
<reference evidence="1" key="1">
    <citation type="journal article" date="2015" name="Nature">
        <title>Complex archaea that bridge the gap between prokaryotes and eukaryotes.</title>
        <authorList>
            <person name="Spang A."/>
            <person name="Saw J.H."/>
            <person name="Jorgensen S.L."/>
            <person name="Zaremba-Niedzwiedzka K."/>
            <person name="Martijn J."/>
            <person name="Lind A.E."/>
            <person name="van Eijk R."/>
            <person name="Schleper C."/>
            <person name="Guy L."/>
            <person name="Ettema T.J."/>
        </authorList>
    </citation>
    <scope>NUCLEOTIDE SEQUENCE</scope>
</reference>
<accession>A0A0F8ZWQ6</accession>